<comment type="caution">
    <text evidence="1">The sequence shown here is derived from an EMBL/GenBank/DDBJ whole genome shotgun (WGS) entry which is preliminary data.</text>
</comment>
<dbReference type="Proteomes" id="UP000294498">
    <property type="component" value="Unassembled WGS sequence"/>
</dbReference>
<proteinExistence type="predicted"/>
<dbReference type="RefSeq" id="WP_133998817.1">
    <property type="nucleotide sequence ID" value="NZ_SODV01000002.1"/>
</dbReference>
<accession>A0A4R8DIK3</accession>
<sequence>MSVVILTTDVFEKIAVQMYCESNPATKRGLLPICQILSEPEIKEHVNVWHRLNVETYNFYHPADHRPVTELPDLHLHTVPANGYAITKWLLAVEENICMQCIDEVRWLTVREVSALEILTASIRGALEYLIRALPPFEQAPDADFENIIPPNSTVS</sequence>
<protein>
    <submittedName>
        <fullName evidence="1">Uncharacterized protein</fullName>
    </submittedName>
</protein>
<keyword evidence="2" id="KW-1185">Reference proteome</keyword>
<organism evidence="1 2">
    <name type="scientific">Dinghuibacter silviterrae</name>
    <dbReference type="NCBI Taxonomy" id="1539049"/>
    <lineage>
        <taxon>Bacteria</taxon>
        <taxon>Pseudomonadati</taxon>
        <taxon>Bacteroidota</taxon>
        <taxon>Chitinophagia</taxon>
        <taxon>Chitinophagales</taxon>
        <taxon>Chitinophagaceae</taxon>
        <taxon>Dinghuibacter</taxon>
    </lineage>
</organism>
<gene>
    <name evidence="1" type="ORF">EDB95_4975</name>
</gene>
<reference evidence="1 2" key="1">
    <citation type="submission" date="2019-03" db="EMBL/GenBank/DDBJ databases">
        <title>Genomic Encyclopedia of Type Strains, Phase IV (KMG-IV): sequencing the most valuable type-strain genomes for metagenomic binning, comparative biology and taxonomic classification.</title>
        <authorList>
            <person name="Goeker M."/>
        </authorList>
    </citation>
    <scope>NUCLEOTIDE SEQUENCE [LARGE SCALE GENOMIC DNA]</scope>
    <source>
        <strain evidence="1 2">DSM 100059</strain>
    </source>
</reference>
<name>A0A4R8DIK3_9BACT</name>
<dbReference type="OrthoDB" id="686915at2"/>
<evidence type="ECO:0000313" key="2">
    <source>
        <dbReference type="Proteomes" id="UP000294498"/>
    </source>
</evidence>
<evidence type="ECO:0000313" key="1">
    <source>
        <dbReference type="EMBL" id="TDW97134.1"/>
    </source>
</evidence>
<dbReference type="EMBL" id="SODV01000002">
    <property type="protein sequence ID" value="TDW97134.1"/>
    <property type="molecule type" value="Genomic_DNA"/>
</dbReference>
<dbReference type="AlphaFoldDB" id="A0A4R8DIK3"/>